<proteinExistence type="inferred from homology"/>
<feature type="transmembrane region" description="Helical" evidence="11">
    <location>
        <begin position="100"/>
        <end position="119"/>
    </location>
</feature>
<organism evidence="12 13">
    <name type="scientific">Rhodohalobacter sulfatireducens</name>
    <dbReference type="NCBI Taxonomy" id="2911366"/>
    <lineage>
        <taxon>Bacteria</taxon>
        <taxon>Pseudomonadati</taxon>
        <taxon>Balneolota</taxon>
        <taxon>Balneolia</taxon>
        <taxon>Balneolales</taxon>
        <taxon>Balneolaceae</taxon>
        <taxon>Rhodohalobacter</taxon>
    </lineage>
</organism>
<comment type="caution">
    <text evidence="12">The sequence shown here is derived from an EMBL/GenBank/DDBJ whole genome shotgun (WGS) entry which is preliminary data.</text>
</comment>
<evidence type="ECO:0000256" key="11">
    <source>
        <dbReference type="HAMAP-Rule" id="MF_00454"/>
    </source>
</evidence>
<evidence type="ECO:0000256" key="3">
    <source>
        <dbReference type="ARBA" id="ARBA00022519"/>
    </source>
</evidence>
<comment type="activity regulation">
    <text evidence="11">Na(+) is not transported, but it plays an essential structural role and its presence is essential for fluoride channel function.</text>
</comment>
<sequence>MIRNLLFIAAGGAVGSVLRYLTSVWTIKLIGPNWLISGTAAVNIIGCILIGIVATILQEKGMMENTVKLFLVVGFLGGFTTFSSFGLEGFEVAELSLQKGLVYMGFQVFTGIAAVWAGIEIGKWFT</sequence>
<evidence type="ECO:0000256" key="8">
    <source>
        <dbReference type="ARBA" id="ARBA00023303"/>
    </source>
</evidence>
<feature type="transmembrane region" description="Helical" evidence="11">
    <location>
        <begin position="35"/>
        <end position="57"/>
    </location>
</feature>
<reference evidence="12" key="2">
    <citation type="submission" date="2024-05" db="EMBL/GenBank/DDBJ databases">
        <title>Rhodohalobacter halophilus gen. nov., sp. nov., a moderately halophilic member of the family Balneolaceae.</title>
        <authorList>
            <person name="Xia J."/>
        </authorList>
    </citation>
    <scope>NUCLEOTIDE SEQUENCE</scope>
    <source>
        <strain evidence="12">WB101</strain>
    </source>
</reference>
<comment type="function">
    <text evidence="11">Fluoride-specific ion channel. Important for reducing fluoride concentration in the cell, thus reducing its toxicity.</text>
</comment>
<accession>A0ABS9K7Y6</accession>
<evidence type="ECO:0000256" key="10">
    <source>
        <dbReference type="ARBA" id="ARBA00035585"/>
    </source>
</evidence>
<dbReference type="PANTHER" id="PTHR28259">
    <property type="entry name" value="FLUORIDE EXPORT PROTEIN 1-RELATED"/>
    <property type="match status" value="1"/>
</dbReference>
<keyword evidence="11" id="KW-0915">Sodium</keyword>
<dbReference type="PANTHER" id="PTHR28259:SF1">
    <property type="entry name" value="FLUORIDE EXPORT PROTEIN 1-RELATED"/>
    <property type="match status" value="1"/>
</dbReference>
<dbReference type="Pfam" id="PF02537">
    <property type="entry name" value="CRCB"/>
    <property type="match status" value="1"/>
</dbReference>
<feature type="transmembrane region" description="Helical" evidence="11">
    <location>
        <begin position="69"/>
        <end position="88"/>
    </location>
</feature>
<keyword evidence="3" id="KW-0997">Cell inner membrane</keyword>
<keyword evidence="11" id="KW-0813">Transport</keyword>
<dbReference type="InterPro" id="IPR003691">
    <property type="entry name" value="FluC"/>
</dbReference>
<evidence type="ECO:0000256" key="4">
    <source>
        <dbReference type="ARBA" id="ARBA00022692"/>
    </source>
</evidence>
<dbReference type="RefSeq" id="WP_237851805.1">
    <property type="nucleotide sequence ID" value="NZ_JAKLWS010000001.1"/>
</dbReference>
<keyword evidence="6 11" id="KW-0406">Ion transport</keyword>
<comment type="similarity">
    <text evidence="9 11">Belongs to the fluoride channel Fluc/FEX (TC 1.A.43) family.</text>
</comment>
<keyword evidence="13" id="KW-1185">Reference proteome</keyword>
<dbReference type="Proteomes" id="UP001165366">
    <property type="component" value="Unassembled WGS sequence"/>
</dbReference>
<feature type="binding site" evidence="11">
    <location>
        <position position="77"/>
    </location>
    <ligand>
        <name>Na(+)</name>
        <dbReference type="ChEBI" id="CHEBI:29101"/>
        <note>structural</note>
    </ligand>
</feature>
<keyword evidence="5 11" id="KW-1133">Transmembrane helix</keyword>
<keyword evidence="2 11" id="KW-1003">Cell membrane</keyword>
<evidence type="ECO:0000256" key="2">
    <source>
        <dbReference type="ARBA" id="ARBA00022475"/>
    </source>
</evidence>
<evidence type="ECO:0000313" key="12">
    <source>
        <dbReference type="EMBL" id="MCG2586955.1"/>
    </source>
</evidence>
<evidence type="ECO:0000256" key="7">
    <source>
        <dbReference type="ARBA" id="ARBA00023136"/>
    </source>
</evidence>
<evidence type="ECO:0000256" key="1">
    <source>
        <dbReference type="ARBA" id="ARBA00004651"/>
    </source>
</evidence>
<gene>
    <name evidence="11" type="primary">fluC</name>
    <name evidence="11" type="synonym">crcB</name>
    <name evidence="12" type="ORF">L6773_00155</name>
</gene>
<protein>
    <recommendedName>
        <fullName evidence="11">Fluoride-specific ion channel FluC</fullName>
    </recommendedName>
</protein>
<keyword evidence="8 11" id="KW-0407">Ion channel</keyword>
<dbReference type="EMBL" id="JAKLWS010000001">
    <property type="protein sequence ID" value="MCG2586955.1"/>
    <property type="molecule type" value="Genomic_DNA"/>
</dbReference>
<keyword evidence="7 11" id="KW-0472">Membrane</keyword>
<evidence type="ECO:0000256" key="9">
    <source>
        <dbReference type="ARBA" id="ARBA00035120"/>
    </source>
</evidence>
<comment type="subcellular location">
    <subcellularLocation>
        <location evidence="1 11">Cell membrane</location>
        <topology evidence="1 11">Multi-pass membrane protein</topology>
    </subcellularLocation>
</comment>
<dbReference type="HAMAP" id="MF_00454">
    <property type="entry name" value="FluC"/>
    <property type="match status" value="1"/>
</dbReference>
<feature type="binding site" evidence="11">
    <location>
        <position position="80"/>
    </location>
    <ligand>
        <name>Na(+)</name>
        <dbReference type="ChEBI" id="CHEBI:29101"/>
        <note>structural</note>
    </ligand>
</feature>
<evidence type="ECO:0000256" key="6">
    <source>
        <dbReference type="ARBA" id="ARBA00023065"/>
    </source>
</evidence>
<keyword evidence="4 11" id="KW-0812">Transmembrane</keyword>
<comment type="catalytic activity">
    <reaction evidence="10">
        <text>fluoride(in) = fluoride(out)</text>
        <dbReference type="Rhea" id="RHEA:76159"/>
        <dbReference type="ChEBI" id="CHEBI:17051"/>
    </reaction>
    <physiologicalReaction direction="left-to-right" evidence="10">
        <dbReference type="Rhea" id="RHEA:76160"/>
    </physiologicalReaction>
</comment>
<evidence type="ECO:0000313" key="13">
    <source>
        <dbReference type="Proteomes" id="UP001165366"/>
    </source>
</evidence>
<name>A0ABS9K7Y6_9BACT</name>
<reference evidence="12" key="1">
    <citation type="submission" date="2022-01" db="EMBL/GenBank/DDBJ databases">
        <authorList>
            <person name="Wang Y."/>
        </authorList>
    </citation>
    <scope>NUCLEOTIDE SEQUENCE</scope>
    <source>
        <strain evidence="12">WB101</strain>
    </source>
</reference>
<evidence type="ECO:0000256" key="5">
    <source>
        <dbReference type="ARBA" id="ARBA00022989"/>
    </source>
</evidence>
<keyword evidence="11" id="KW-0479">Metal-binding</keyword>